<sequence>MKFHSAIPALVLLGAASFLGCSKVPLTPSKPIPAGTVVFRFTRTVKGPVEITVDGARLPVQQLPKGATSLHVKGLSTGKHRYFLTSQRETFSPDQGELDLAADKGIYQVTLTQLLDSVLYGKPDPLPTAEGLPGVTATLVK</sequence>
<organism evidence="2 3">
    <name type="scientific">Candidatus Geothrix skivensis</name>
    <dbReference type="NCBI Taxonomy" id="2954439"/>
    <lineage>
        <taxon>Bacteria</taxon>
        <taxon>Pseudomonadati</taxon>
        <taxon>Acidobacteriota</taxon>
        <taxon>Holophagae</taxon>
        <taxon>Holophagales</taxon>
        <taxon>Holophagaceae</taxon>
        <taxon>Geothrix</taxon>
    </lineage>
</organism>
<name>A0A9D7SGC8_9BACT</name>
<comment type="caution">
    <text evidence="2">The sequence shown here is derived from an EMBL/GenBank/DDBJ whole genome shotgun (WGS) entry which is preliminary data.</text>
</comment>
<evidence type="ECO:0000313" key="3">
    <source>
        <dbReference type="Proteomes" id="UP000886657"/>
    </source>
</evidence>
<dbReference type="EMBL" id="JADKIO010000005">
    <property type="protein sequence ID" value="MBK9795987.1"/>
    <property type="molecule type" value="Genomic_DNA"/>
</dbReference>
<keyword evidence="1" id="KW-0732">Signal</keyword>
<dbReference type="Proteomes" id="UP000886657">
    <property type="component" value="Unassembled WGS sequence"/>
</dbReference>
<dbReference type="PROSITE" id="PS51257">
    <property type="entry name" value="PROKAR_LIPOPROTEIN"/>
    <property type="match status" value="1"/>
</dbReference>
<gene>
    <name evidence="2" type="ORF">IPP58_05740</name>
</gene>
<proteinExistence type="predicted"/>
<protein>
    <recommendedName>
        <fullName evidence="4">PEGA domain-containing protein</fullName>
    </recommendedName>
</protein>
<feature type="signal peptide" evidence="1">
    <location>
        <begin position="1"/>
        <end position="20"/>
    </location>
</feature>
<evidence type="ECO:0000313" key="2">
    <source>
        <dbReference type="EMBL" id="MBK9795987.1"/>
    </source>
</evidence>
<feature type="chain" id="PRO_5039243597" description="PEGA domain-containing protein" evidence="1">
    <location>
        <begin position="21"/>
        <end position="141"/>
    </location>
</feature>
<dbReference type="AlphaFoldDB" id="A0A9D7SGC8"/>
<reference evidence="2" key="1">
    <citation type="submission" date="2020-10" db="EMBL/GenBank/DDBJ databases">
        <title>Connecting structure to function with the recovery of over 1000 high-quality activated sludge metagenome-assembled genomes encoding full-length rRNA genes using long-read sequencing.</title>
        <authorList>
            <person name="Singleton C.M."/>
            <person name="Petriglieri F."/>
            <person name="Kristensen J.M."/>
            <person name="Kirkegaard R.H."/>
            <person name="Michaelsen T.Y."/>
            <person name="Andersen M.H."/>
            <person name="Karst S.M."/>
            <person name="Dueholm M.S."/>
            <person name="Nielsen P.H."/>
            <person name="Albertsen M."/>
        </authorList>
    </citation>
    <scope>NUCLEOTIDE SEQUENCE</scope>
    <source>
        <strain evidence="2">Skiv_18-Q3-R9-52_MAXAC.067</strain>
    </source>
</reference>
<evidence type="ECO:0008006" key="4">
    <source>
        <dbReference type="Google" id="ProtNLM"/>
    </source>
</evidence>
<evidence type="ECO:0000256" key="1">
    <source>
        <dbReference type="SAM" id="SignalP"/>
    </source>
</evidence>
<accession>A0A9D7SGC8</accession>